<feature type="transmembrane region" description="Helical" evidence="2">
    <location>
        <begin position="71"/>
        <end position="90"/>
    </location>
</feature>
<dbReference type="EMBL" id="ML122267">
    <property type="protein sequence ID" value="RPD60043.1"/>
    <property type="molecule type" value="Genomic_DNA"/>
</dbReference>
<organism evidence="3 4">
    <name type="scientific">Lentinus tigrinus ALCF2SS1-6</name>
    <dbReference type="NCBI Taxonomy" id="1328759"/>
    <lineage>
        <taxon>Eukaryota</taxon>
        <taxon>Fungi</taxon>
        <taxon>Dikarya</taxon>
        <taxon>Basidiomycota</taxon>
        <taxon>Agaricomycotina</taxon>
        <taxon>Agaricomycetes</taxon>
        <taxon>Polyporales</taxon>
        <taxon>Polyporaceae</taxon>
        <taxon>Lentinus</taxon>
    </lineage>
</organism>
<evidence type="ECO:0000256" key="2">
    <source>
        <dbReference type="SAM" id="Phobius"/>
    </source>
</evidence>
<sequence>MSPLTYTVSLLRSLILDQAKARTSDTLCPDPLVELASVALLMVVGAVAAVLAGLHSLLVCLYLAFYGVHGLYLIACCIPRLVCSFVTAPWKAPVRPISPSGSLDTIVSCSSGSVLTFPSSIDTLTSTTSFGSLKSVGIAIDAWRSTTSTSTHKSHRPPPGTGACMHESATAYHPDSIAAQVQTLLVSLSQAELDVRTMRTSENIVEEAVVDYSAHWDDLEELVRQGKVSWVALECGSIVADAPTECDIACFRTGLRERSCKRSSCAQESRTDACV</sequence>
<keyword evidence="2" id="KW-1133">Transmembrane helix</keyword>
<dbReference type="Proteomes" id="UP000313359">
    <property type="component" value="Unassembled WGS sequence"/>
</dbReference>
<accession>A0A5C2S870</accession>
<feature type="region of interest" description="Disordered" evidence="1">
    <location>
        <begin position="147"/>
        <end position="166"/>
    </location>
</feature>
<protein>
    <submittedName>
        <fullName evidence="3">Uncharacterized protein</fullName>
    </submittedName>
</protein>
<keyword evidence="2" id="KW-0812">Transmembrane</keyword>
<keyword evidence="4" id="KW-1185">Reference proteome</keyword>
<dbReference type="AlphaFoldDB" id="A0A5C2S870"/>
<reference evidence="3" key="1">
    <citation type="journal article" date="2018" name="Genome Biol. Evol.">
        <title>Genomics and development of Lentinus tigrinus, a white-rot wood-decaying mushroom with dimorphic fruiting bodies.</title>
        <authorList>
            <person name="Wu B."/>
            <person name="Xu Z."/>
            <person name="Knudson A."/>
            <person name="Carlson A."/>
            <person name="Chen N."/>
            <person name="Kovaka S."/>
            <person name="LaButti K."/>
            <person name="Lipzen A."/>
            <person name="Pennachio C."/>
            <person name="Riley R."/>
            <person name="Schakwitz W."/>
            <person name="Umezawa K."/>
            <person name="Ohm R.A."/>
            <person name="Grigoriev I.V."/>
            <person name="Nagy L.G."/>
            <person name="Gibbons J."/>
            <person name="Hibbett D."/>
        </authorList>
    </citation>
    <scope>NUCLEOTIDE SEQUENCE [LARGE SCALE GENOMIC DNA]</scope>
    <source>
        <strain evidence="3">ALCF2SS1-6</strain>
    </source>
</reference>
<evidence type="ECO:0000313" key="4">
    <source>
        <dbReference type="Proteomes" id="UP000313359"/>
    </source>
</evidence>
<gene>
    <name evidence="3" type="ORF">L227DRAFT_575581</name>
</gene>
<feature type="transmembrane region" description="Helical" evidence="2">
    <location>
        <begin position="37"/>
        <end position="64"/>
    </location>
</feature>
<evidence type="ECO:0000256" key="1">
    <source>
        <dbReference type="SAM" id="MobiDB-lite"/>
    </source>
</evidence>
<name>A0A5C2S870_9APHY</name>
<evidence type="ECO:0000313" key="3">
    <source>
        <dbReference type="EMBL" id="RPD60043.1"/>
    </source>
</evidence>
<keyword evidence="2" id="KW-0472">Membrane</keyword>
<proteinExistence type="predicted"/>